<name>A0A4R3HXR2_PAULE</name>
<keyword evidence="1" id="KW-0802">TPR repeat</keyword>
<dbReference type="SMART" id="SM00028">
    <property type="entry name" value="TPR"/>
    <property type="match status" value="2"/>
</dbReference>
<organism evidence="3 4">
    <name type="scientific">Paucimonas lemoignei</name>
    <name type="common">Pseudomonas lemoignei</name>
    <dbReference type="NCBI Taxonomy" id="29443"/>
    <lineage>
        <taxon>Bacteria</taxon>
        <taxon>Pseudomonadati</taxon>
        <taxon>Pseudomonadota</taxon>
        <taxon>Betaproteobacteria</taxon>
        <taxon>Burkholderiales</taxon>
        <taxon>Burkholderiaceae</taxon>
        <taxon>Paucimonas</taxon>
    </lineage>
</organism>
<dbReference type="PANTHER" id="PTHR45588">
    <property type="entry name" value="TPR DOMAIN-CONTAINING PROTEIN"/>
    <property type="match status" value="1"/>
</dbReference>
<dbReference type="EMBL" id="SLZQ01000003">
    <property type="protein sequence ID" value="TCS37972.1"/>
    <property type="molecule type" value="Genomic_DNA"/>
</dbReference>
<feature type="region of interest" description="Disordered" evidence="2">
    <location>
        <begin position="60"/>
        <end position="81"/>
    </location>
</feature>
<dbReference type="PROSITE" id="PS50005">
    <property type="entry name" value="TPR"/>
    <property type="match status" value="1"/>
</dbReference>
<dbReference type="PANTHER" id="PTHR45588:SF1">
    <property type="entry name" value="WW DOMAIN-CONTAINING PROTEIN"/>
    <property type="match status" value="1"/>
</dbReference>
<feature type="repeat" description="TPR" evidence="1">
    <location>
        <begin position="100"/>
        <end position="133"/>
    </location>
</feature>
<evidence type="ECO:0000313" key="3">
    <source>
        <dbReference type="EMBL" id="TCS37972.1"/>
    </source>
</evidence>
<evidence type="ECO:0000256" key="1">
    <source>
        <dbReference type="PROSITE-ProRule" id="PRU00339"/>
    </source>
</evidence>
<dbReference type="AlphaFoldDB" id="A0A4R3HXR2"/>
<dbReference type="Gene3D" id="1.25.40.10">
    <property type="entry name" value="Tetratricopeptide repeat domain"/>
    <property type="match status" value="2"/>
</dbReference>
<dbReference type="InterPro" id="IPR019734">
    <property type="entry name" value="TPR_rpt"/>
</dbReference>
<comment type="caution">
    <text evidence="3">The sequence shown here is derived from an EMBL/GenBank/DDBJ whole genome shotgun (WGS) entry which is preliminary data.</text>
</comment>
<dbReference type="Proteomes" id="UP000295382">
    <property type="component" value="Unassembled WGS sequence"/>
</dbReference>
<reference evidence="3 4" key="1">
    <citation type="submission" date="2019-03" db="EMBL/GenBank/DDBJ databases">
        <title>Genomic Encyclopedia of Type Strains, Phase IV (KMG-IV): sequencing the most valuable type-strain genomes for metagenomic binning, comparative biology and taxonomic classification.</title>
        <authorList>
            <person name="Goeker M."/>
        </authorList>
    </citation>
    <scope>NUCLEOTIDE SEQUENCE [LARGE SCALE GENOMIC DNA]</scope>
    <source>
        <strain evidence="3 4">DSM 7445</strain>
    </source>
</reference>
<gene>
    <name evidence="3" type="ORF">EDC30_103264</name>
</gene>
<protein>
    <submittedName>
        <fullName evidence="3">Tetratricopeptide repeat protein</fullName>
    </submittedName>
</protein>
<accession>A0A4R3HXR2</accession>
<dbReference type="InterPro" id="IPR011990">
    <property type="entry name" value="TPR-like_helical_dom_sf"/>
</dbReference>
<evidence type="ECO:0000256" key="2">
    <source>
        <dbReference type="SAM" id="MobiDB-lite"/>
    </source>
</evidence>
<sequence>MVAGALLAASLQQAGLPAAREIDPATLLRLDAALCTQPPGAASNRKVFLQLAQATKNELRPLGQLPETQARGGKRDVKDPPLYTDLGKLQFPITTSVPLAQQYFNQGMRLTYAFNHAEAIRAYRAAQRLDPQCAMCFWGEALALGPNINMPMDPQANPKALAALQRAQALQNRASAREQGLIEALAKRYSDAPDAERAALDVAYADAMGLLAKRYPKDQDLAVLYAESLMDIAPWDYWEAGGTKPKGRTAELVATLESVLKANPNHPGAIHYYIHTVEASSDPKRAEPYAEKLGKLAPGAGHLVHMPAHIYYRVGRYQDSLAANRQAVAVDEAYIASQKPEGIYPQGYYPHNVHFLMVSAQMAGDGDTAIKAADKLNAIVSDDAAREFALAQPVKAAPYFAHTQFSRPEAILKLPPPGTGLPYVEGIWHYARGVAYAMQGNTEKAAQESAAIGRLRTQADFAKLHEAQVPAEDVLQIAQLVVDARIDQAKGNLPAAIGRFEQAVTLEDKLAYMEPPYWYYPLRQSLGALRLINGDTDGAEQAFRASLAKAPNNGWALYGLAEVFRKRGDEKELAAAKALQAKSWAGKPGQLSLARL</sequence>
<evidence type="ECO:0000313" key="4">
    <source>
        <dbReference type="Proteomes" id="UP000295382"/>
    </source>
</evidence>
<keyword evidence="4" id="KW-1185">Reference proteome</keyword>
<dbReference type="SUPFAM" id="SSF48452">
    <property type="entry name" value="TPR-like"/>
    <property type="match status" value="2"/>
</dbReference>
<proteinExistence type="predicted"/>